<protein>
    <submittedName>
        <fullName evidence="6">Helix-turn-helix domain-containing protein</fullName>
    </submittedName>
</protein>
<dbReference type="Gene3D" id="1.10.10.60">
    <property type="entry name" value="Homeodomain-like"/>
    <property type="match status" value="2"/>
</dbReference>
<dbReference type="STRING" id="1121316.SAMN02745207_02959"/>
<evidence type="ECO:0000259" key="5">
    <source>
        <dbReference type="PROSITE" id="PS01124"/>
    </source>
</evidence>
<evidence type="ECO:0000256" key="2">
    <source>
        <dbReference type="ARBA" id="ARBA00023125"/>
    </source>
</evidence>
<evidence type="ECO:0000313" key="7">
    <source>
        <dbReference type="Proteomes" id="UP000184447"/>
    </source>
</evidence>
<keyword evidence="3" id="KW-0804">Transcription</keyword>
<dbReference type="Pfam" id="PF12833">
    <property type="entry name" value="HTH_18"/>
    <property type="match status" value="1"/>
</dbReference>
<reference evidence="6 7" key="1">
    <citation type="submission" date="2016-11" db="EMBL/GenBank/DDBJ databases">
        <authorList>
            <person name="Jaros S."/>
            <person name="Januszkiewicz K."/>
            <person name="Wedrychowicz H."/>
        </authorList>
    </citation>
    <scope>NUCLEOTIDE SEQUENCE [LARGE SCALE GENOMIC DNA]</scope>
    <source>
        <strain evidence="6 7">DSM 8605</strain>
    </source>
</reference>
<accession>A0A1M5WKN7</accession>
<dbReference type="InterPro" id="IPR018062">
    <property type="entry name" value="HTH_AraC-typ_CS"/>
</dbReference>
<dbReference type="Proteomes" id="UP000184447">
    <property type="component" value="Unassembled WGS sequence"/>
</dbReference>
<dbReference type="RefSeq" id="WP_073339186.1">
    <property type="nucleotide sequence ID" value="NZ_FQXM01000018.1"/>
</dbReference>
<keyword evidence="4" id="KW-1133">Transmembrane helix</keyword>
<dbReference type="PANTHER" id="PTHR43280">
    <property type="entry name" value="ARAC-FAMILY TRANSCRIPTIONAL REGULATOR"/>
    <property type="match status" value="1"/>
</dbReference>
<keyword evidence="1" id="KW-0805">Transcription regulation</keyword>
<dbReference type="InterPro" id="IPR009057">
    <property type="entry name" value="Homeodomain-like_sf"/>
</dbReference>
<dbReference type="GO" id="GO:0003700">
    <property type="term" value="F:DNA-binding transcription factor activity"/>
    <property type="evidence" value="ECO:0007669"/>
    <property type="project" value="InterPro"/>
</dbReference>
<keyword evidence="4" id="KW-0812">Transmembrane</keyword>
<feature type="transmembrane region" description="Helical" evidence="4">
    <location>
        <begin position="205"/>
        <end position="228"/>
    </location>
</feature>
<dbReference type="EMBL" id="FQXM01000018">
    <property type="protein sequence ID" value="SHH88002.1"/>
    <property type="molecule type" value="Genomic_DNA"/>
</dbReference>
<evidence type="ECO:0000256" key="1">
    <source>
        <dbReference type="ARBA" id="ARBA00023015"/>
    </source>
</evidence>
<keyword evidence="7" id="KW-1185">Reference proteome</keyword>
<evidence type="ECO:0000256" key="4">
    <source>
        <dbReference type="SAM" id="Phobius"/>
    </source>
</evidence>
<dbReference type="PROSITE" id="PS00041">
    <property type="entry name" value="HTH_ARAC_FAMILY_1"/>
    <property type="match status" value="1"/>
</dbReference>
<dbReference type="AlphaFoldDB" id="A0A1M5WKN7"/>
<evidence type="ECO:0000256" key="3">
    <source>
        <dbReference type="ARBA" id="ARBA00023163"/>
    </source>
</evidence>
<dbReference type="OrthoDB" id="2061242at2"/>
<organism evidence="6 7">
    <name type="scientific">Clostridium grantii DSM 8605</name>
    <dbReference type="NCBI Taxonomy" id="1121316"/>
    <lineage>
        <taxon>Bacteria</taxon>
        <taxon>Bacillati</taxon>
        <taxon>Bacillota</taxon>
        <taxon>Clostridia</taxon>
        <taxon>Eubacteriales</taxon>
        <taxon>Clostridiaceae</taxon>
        <taxon>Clostridium</taxon>
    </lineage>
</organism>
<dbReference type="GO" id="GO:0043565">
    <property type="term" value="F:sequence-specific DNA binding"/>
    <property type="evidence" value="ECO:0007669"/>
    <property type="project" value="InterPro"/>
</dbReference>
<dbReference type="PANTHER" id="PTHR43280:SF28">
    <property type="entry name" value="HTH-TYPE TRANSCRIPTIONAL ACTIVATOR RHAS"/>
    <property type="match status" value="1"/>
</dbReference>
<sequence>MERIRELKNYKTTNPYLKDIFLYYCGDEYIVTSTGTAPIKMFMDGLFNYEKWDNEDFLDTINNNQITMVRPVESVTLGDGSKNQYSTIIYPLSSNSREPYAMLLFVISKDFFDSKINTVIDNHSKITIIINDNNEIIVSSRDETFLKTNDFLKLVESPHSLNRKVVELDNEKYIAAYVQSEDTGWKYITLTPKINISEKIKEVRIGFFIGIILVIFIGFLAIFISMHINYNPIKQLKKYSQSIISDFKESTGELDLVKKTIDFLSHQNALLSDEVEHSNEANKQYITMQFLRGSMTTDKKLEEKARKYGVYIEASCTVAIIYIDSKIEYALTRKEIIDELKKDFLDGITIYTCENVDYRKIIMILSFKEQQYVTLQDKFKFVQKSIREKWNVSTVIGIGNCYHDKQFVPKAYIEASTAVDYRLVKGHGCVISFSKIIEQQGVLENYPQNNLMNIAMLLKNGSMKAIEEELDNISNYIKNNNTPIFIARGLCFDIINLIFQTSKGMVSEFHNNDLEIPDVFTLAQFDTVDELVGIVKDLSRDLCSQIIKQKEKEELSIIHEMIAYIKNNYTECNFSLLGMADFFNMSQSSLSMYFKDKTDKTILSYITEMKMEKAKELLITTDIPLSELSEAVGYSNVTSFIRRFKQWENITPGDYRKKYTT</sequence>
<dbReference type="SUPFAM" id="SSF46689">
    <property type="entry name" value="Homeodomain-like"/>
    <property type="match status" value="1"/>
</dbReference>
<dbReference type="PROSITE" id="PS01124">
    <property type="entry name" value="HTH_ARAC_FAMILY_2"/>
    <property type="match status" value="1"/>
</dbReference>
<keyword evidence="2" id="KW-0238">DNA-binding</keyword>
<feature type="domain" description="HTH araC/xylS-type" evidence="5">
    <location>
        <begin position="559"/>
        <end position="658"/>
    </location>
</feature>
<keyword evidence="4" id="KW-0472">Membrane</keyword>
<dbReference type="InterPro" id="IPR018060">
    <property type="entry name" value="HTH_AraC"/>
</dbReference>
<dbReference type="SMART" id="SM00342">
    <property type="entry name" value="HTH_ARAC"/>
    <property type="match status" value="1"/>
</dbReference>
<proteinExistence type="predicted"/>
<name>A0A1M5WKN7_9CLOT</name>
<gene>
    <name evidence="6" type="ORF">SAMN02745207_02959</name>
</gene>
<evidence type="ECO:0000313" key="6">
    <source>
        <dbReference type="EMBL" id="SHH88002.1"/>
    </source>
</evidence>